<evidence type="ECO:0000313" key="2">
    <source>
        <dbReference type="EMBL" id="KFG42416.1"/>
    </source>
</evidence>
<feature type="compositionally biased region" description="Basic and acidic residues" evidence="1">
    <location>
        <begin position="76"/>
        <end position="93"/>
    </location>
</feature>
<dbReference type="PANTHER" id="PTHR22684">
    <property type="entry name" value="NULP1-RELATED"/>
    <property type="match status" value="1"/>
</dbReference>
<evidence type="ECO:0000256" key="1">
    <source>
        <dbReference type="SAM" id="MobiDB-lite"/>
    </source>
</evidence>
<dbReference type="AlphaFoldDB" id="A0A086KDE8"/>
<dbReference type="EMBL" id="AHZU02000599">
    <property type="protein sequence ID" value="KFG42416.1"/>
    <property type="molecule type" value="Genomic_DNA"/>
</dbReference>
<proteinExistence type="predicted"/>
<gene>
    <name evidence="2" type="ORF">TGDOM2_290240</name>
</gene>
<feature type="compositionally biased region" description="Basic and acidic residues" evidence="1">
    <location>
        <begin position="771"/>
        <end position="784"/>
    </location>
</feature>
<comment type="caution">
    <text evidence="2">The sequence shown here is derived from an EMBL/GenBank/DDBJ whole genome shotgun (WGS) entry which is preliminary data.</text>
</comment>
<feature type="compositionally biased region" description="Basic residues" evidence="1">
    <location>
        <begin position="126"/>
        <end position="142"/>
    </location>
</feature>
<dbReference type="OrthoDB" id="205993at2759"/>
<feature type="region of interest" description="Disordered" evidence="1">
    <location>
        <begin position="1"/>
        <end position="170"/>
    </location>
</feature>
<dbReference type="InterPro" id="IPR011990">
    <property type="entry name" value="TPR-like_helical_dom_sf"/>
</dbReference>
<dbReference type="InterPro" id="IPR006994">
    <property type="entry name" value="TCF25/Rqc1"/>
</dbReference>
<feature type="compositionally biased region" description="Acidic residues" evidence="1">
    <location>
        <begin position="66"/>
        <end position="75"/>
    </location>
</feature>
<accession>A0A086KDE8</accession>
<feature type="region of interest" description="Disordered" evidence="1">
    <location>
        <begin position="771"/>
        <end position="792"/>
    </location>
</feature>
<feature type="compositionally biased region" description="Acidic residues" evidence="1">
    <location>
        <begin position="109"/>
        <end position="121"/>
    </location>
</feature>
<dbReference type="SUPFAM" id="SSF48452">
    <property type="entry name" value="TPR-like"/>
    <property type="match status" value="1"/>
</dbReference>
<dbReference type="PANTHER" id="PTHR22684:SF0">
    <property type="entry name" value="RIBOSOME QUALITY CONTROL COMPLEX SUBUNIT TCF25"/>
    <property type="match status" value="1"/>
</dbReference>
<dbReference type="Proteomes" id="UP000028837">
    <property type="component" value="Unassembled WGS sequence"/>
</dbReference>
<evidence type="ECO:0000313" key="3">
    <source>
        <dbReference type="Proteomes" id="UP000028837"/>
    </source>
</evidence>
<organism evidence="2 3">
    <name type="scientific">Toxoplasma gondii GAB2-2007-GAL-DOM2</name>
    <dbReference type="NCBI Taxonomy" id="1130820"/>
    <lineage>
        <taxon>Eukaryota</taxon>
        <taxon>Sar</taxon>
        <taxon>Alveolata</taxon>
        <taxon>Apicomplexa</taxon>
        <taxon>Conoidasida</taxon>
        <taxon>Coccidia</taxon>
        <taxon>Eucoccidiorida</taxon>
        <taxon>Eimeriorina</taxon>
        <taxon>Sarcocystidae</taxon>
        <taxon>Toxoplasma</taxon>
    </lineage>
</organism>
<sequence>MSLRQVQKLRETREGAAALRGDPPREQLLSTSTDSSDEETLRASFSLSRNRPKSAFLVAAGHSEGDSEGDSESEGEQAKSSEEAESGNRRDENGETAAGDGVGQTQTAESDEEVASGEVEETSLSGRKKATVSGKKKRKKKFSASSSRAPGAEAAPTDSQGVEKQDEGSQDFDVLRTFAAGEETPGESSDPHKPGGGSRYCLTMERSMFDIDVELKRIFGREVARNLAGNSRPNSRRGGAAGRRRCWLIADAEEGPGSHEYVRMIKEEDAGTGTVEFALQYTPYYEQLQDAFQAILHSHDHQNLQQFLVRHPRHIDALLQMSEVYRMRGQNETATELTKKALCVLQKSFHPAFSPFTYTAEGLPQVAVDTLNPFNKNIIKCIGLYGAALADQGCYRTALEVAKLLVAMDLPRDAFHTLLHIDYLALRSRQWQFLLHFSQSFVEQHLAYVIPLDLPSERDSQGREEAQQPRKDEDLKLVDLAFMLPNFAFSVALAIALHANQRVCSEDIKTVTADELLAVCMSPTERYTGYESRIHHLLLMRAVLLFPAFVRKLLQKIAVNGSQKVAGSPYPSVTWEDLLFSVPLWASSSFAHHRYSDILVLILNCYVQKAHDVWRADAVLRWLHGCTAHLRHLYNSSPQIKEFAKRWSRSSFLFDVSRYKDVRVSEFDRIPTLPAFLMDANLTVAAAGARHRNRRVQYVSMNSSPIIVFLETLLPWTELDQTGLRAEPRHVSVMARSLLSALCEVATVAWKAIQRFGLFIKVWLTNAGSRDTARAPARSDEPRVGDAPAVQN</sequence>
<reference evidence="2 3" key="1">
    <citation type="submission" date="2014-02" db="EMBL/GenBank/DDBJ databases">
        <authorList>
            <person name="Sibley D."/>
            <person name="Venepally P."/>
            <person name="Karamycheva S."/>
            <person name="Hadjithomas M."/>
            <person name="Khan A."/>
            <person name="Brunk B."/>
            <person name="Roos D."/>
            <person name="Caler E."/>
            <person name="Lorenzi H."/>
        </authorList>
    </citation>
    <scope>NUCLEOTIDE SEQUENCE [LARGE SCALE GENOMIC DNA]</scope>
    <source>
        <strain evidence="2 3">GAB2-2007-GAL-DOM2</strain>
    </source>
</reference>
<dbReference type="VEuPathDB" id="ToxoDB:TGDOM2_290240"/>
<dbReference type="GO" id="GO:1990112">
    <property type="term" value="C:RQC complex"/>
    <property type="evidence" value="ECO:0007669"/>
    <property type="project" value="TreeGrafter"/>
</dbReference>
<protein>
    <submittedName>
        <fullName evidence="2">Transcriptional repressor TCF25</fullName>
    </submittedName>
</protein>
<name>A0A086KDE8_TOXGO</name>
<dbReference type="Pfam" id="PF04910">
    <property type="entry name" value="Tcf25"/>
    <property type="match status" value="1"/>
</dbReference>